<comment type="caution">
    <text evidence="2">The sequence shown here is derived from an EMBL/GenBank/DDBJ whole genome shotgun (WGS) entry which is preliminary data.</text>
</comment>
<sequence length="174" mass="18863">MIVTTVDRWSYRSSSTSSRSRRSLSFRGAMSSSPGGGGRASQERQAAPASAEVSLASTPPRQALVGGDATSLPEVNAEGAEERPLAREAYAAAYAVGREPRILCEWGMAELAVSAHDDAATYLDRCLKDPRAGTIEQRRRYLSGLEQARREAAGSGGRRSGWRTCSERRRSWRA</sequence>
<accession>A0A150RLX8</accession>
<feature type="region of interest" description="Disordered" evidence="1">
    <location>
        <begin position="1"/>
        <end position="83"/>
    </location>
</feature>
<protein>
    <submittedName>
        <fullName evidence="2">Uncharacterized protein</fullName>
    </submittedName>
</protein>
<gene>
    <name evidence="2" type="ORF">BE17_20240</name>
</gene>
<proteinExistence type="predicted"/>
<organism evidence="2 3">
    <name type="scientific">Sorangium cellulosum</name>
    <name type="common">Polyangium cellulosum</name>
    <dbReference type="NCBI Taxonomy" id="56"/>
    <lineage>
        <taxon>Bacteria</taxon>
        <taxon>Pseudomonadati</taxon>
        <taxon>Myxococcota</taxon>
        <taxon>Polyangia</taxon>
        <taxon>Polyangiales</taxon>
        <taxon>Polyangiaceae</taxon>
        <taxon>Sorangium</taxon>
    </lineage>
</organism>
<dbReference type="Proteomes" id="UP000075635">
    <property type="component" value="Unassembled WGS sequence"/>
</dbReference>
<dbReference type="AlphaFoldDB" id="A0A150RLX8"/>
<feature type="compositionally biased region" description="Basic and acidic residues" evidence="1">
    <location>
        <begin position="165"/>
        <end position="174"/>
    </location>
</feature>
<dbReference type="EMBL" id="JEMB01002440">
    <property type="protein sequence ID" value="KYF81153.1"/>
    <property type="molecule type" value="Genomic_DNA"/>
</dbReference>
<name>A0A150RLX8_SORCE</name>
<feature type="region of interest" description="Disordered" evidence="1">
    <location>
        <begin position="148"/>
        <end position="174"/>
    </location>
</feature>
<evidence type="ECO:0000313" key="2">
    <source>
        <dbReference type="EMBL" id="KYF81153.1"/>
    </source>
</evidence>
<reference evidence="2 3" key="1">
    <citation type="submission" date="2014-02" db="EMBL/GenBank/DDBJ databases">
        <title>The small core and large imbalanced accessory genome model reveals a collaborative survival strategy of Sorangium cellulosum strains in nature.</title>
        <authorList>
            <person name="Han K."/>
            <person name="Peng R."/>
            <person name="Blom J."/>
            <person name="Li Y.-Z."/>
        </authorList>
    </citation>
    <scope>NUCLEOTIDE SEQUENCE [LARGE SCALE GENOMIC DNA]</scope>
    <source>
        <strain evidence="2 3">So0011-07</strain>
    </source>
</reference>
<evidence type="ECO:0000313" key="3">
    <source>
        <dbReference type="Proteomes" id="UP000075635"/>
    </source>
</evidence>
<evidence type="ECO:0000256" key="1">
    <source>
        <dbReference type="SAM" id="MobiDB-lite"/>
    </source>
</evidence>